<dbReference type="SMART" id="SM00341">
    <property type="entry name" value="HRDC"/>
    <property type="match status" value="1"/>
</dbReference>
<name>A0ABW5TUD3_9SPHI</name>
<evidence type="ECO:0000259" key="1">
    <source>
        <dbReference type="PROSITE" id="PS50967"/>
    </source>
</evidence>
<dbReference type="Gene3D" id="3.40.50.300">
    <property type="entry name" value="P-loop containing nucleotide triphosphate hydrolases"/>
    <property type="match status" value="2"/>
</dbReference>
<organism evidence="2 3">
    <name type="scientific">Pedobacter alpinus</name>
    <dbReference type="NCBI Taxonomy" id="1590643"/>
    <lineage>
        <taxon>Bacteria</taxon>
        <taxon>Pseudomonadati</taxon>
        <taxon>Bacteroidota</taxon>
        <taxon>Sphingobacteriia</taxon>
        <taxon>Sphingobacteriales</taxon>
        <taxon>Sphingobacteriaceae</taxon>
        <taxon>Pedobacter</taxon>
    </lineage>
</organism>
<dbReference type="CDD" id="cd18809">
    <property type="entry name" value="SF1_C_RecD"/>
    <property type="match status" value="1"/>
</dbReference>
<gene>
    <name evidence="2" type="ORF">ACFSSE_13440</name>
</gene>
<dbReference type="InterPro" id="IPR003593">
    <property type="entry name" value="AAA+_ATPase"/>
</dbReference>
<dbReference type="InterPro" id="IPR044876">
    <property type="entry name" value="HRDC_dom_sf"/>
</dbReference>
<dbReference type="EMBL" id="JBHULV010000046">
    <property type="protein sequence ID" value="MFD2732706.1"/>
    <property type="molecule type" value="Genomic_DNA"/>
</dbReference>
<dbReference type="SUPFAM" id="SSF52540">
    <property type="entry name" value="P-loop containing nucleoside triphosphate hydrolases"/>
    <property type="match status" value="2"/>
</dbReference>
<dbReference type="Gene3D" id="1.10.150.80">
    <property type="entry name" value="HRDC domain"/>
    <property type="match status" value="1"/>
</dbReference>
<feature type="domain" description="HRDC" evidence="1">
    <location>
        <begin position="626"/>
        <end position="706"/>
    </location>
</feature>
<dbReference type="Pfam" id="PF05970">
    <property type="entry name" value="PIF1"/>
    <property type="match status" value="1"/>
</dbReference>
<dbReference type="SMART" id="SM00382">
    <property type="entry name" value="AAA"/>
    <property type="match status" value="1"/>
</dbReference>
<dbReference type="PANTHER" id="PTHR47642:SF5">
    <property type="entry name" value="ATP-DEPENDENT DNA HELICASE"/>
    <property type="match status" value="1"/>
</dbReference>
<reference evidence="3" key="1">
    <citation type="journal article" date="2019" name="Int. J. Syst. Evol. Microbiol.">
        <title>The Global Catalogue of Microorganisms (GCM) 10K type strain sequencing project: providing services to taxonomists for standard genome sequencing and annotation.</title>
        <authorList>
            <consortium name="The Broad Institute Genomics Platform"/>
            <consortium name="The Broad Institute Genome Sequencing Center for Infectious Disease"/>
            <person name="Wu L."/>
            <person name="Ma J."/>
        </authorList>
    </citation>
    <scope>NUCLEOTIDE SEQUENCE [LARGE SCALE GENOMIC DNA]</scope>
    <source>
        <strain evidence="3">KCTC 42456</strain>
    </source>
</reference>
<protein>
    <submittedName>
        <fullName evidence="2">Helix-turn-helix domain-containing protein</fullName>
    </submittedName>
</protein>
<evidence type="ECO:0000313" key="3">
    <source>
        <dbReference type="Proteomes" id="UP001597546"/>
    </source>
</evidence>
<comment type="caution">
    <text evidence="2">The sequence shown here is derived from an EMBL/GenBank/DDBJ whole genome shotgun (WGS) entry which is preliminary data.</text>
</comment>
<dbReference type="InterPro" id="IPR002121">
    <property type="entry name" value="HRDC_dom"/>
</dbReference>
<dbReference type="InterPro" id="IPR027417">
    <property type="entry name" value="P-loop_NTPase"/>
</dbReference>
<keyword evidence="3" id="KW-1185">Reference proteome</keyword>
<dbReference type="InterPro" id="IPR010285">
    <property type="entry name" value="DNA_helicase_pif1-like_DEAD"/>
</dbReference>
<dbReference type="PANTHER" id="PTHR47642">
    <property type="entry name" value="ATP-DEPENDENT DNA HELICASE"/>
    <property type="match status" value="1"/>
</dbReference>
<dbReference type="Pfam" id="PF00570">
    <property type="entry name" value="HRDC"/>
    <property type="match status" value="1"/>
</dbReference>
<dbReference type="InterPro" id="IPR029491">
    <property type="entry name" value="Helicase_HTH"/>
</dbReference>
<dbReference type="Pfam" id="PF14493">
    <property type="entry name" value="HTH_40"/>
    <property type="match status" value="1"/>
</dbReference>
<dbReference type="InterPro" id="IPR010997">
    <property type="entry name" value="HRDC-like_sf"/>
</dbReference>
<dbReference type="InterPro" id="IPR051055">
    <property type="entry name" value="PIF1_helicase"/>
</dbReference>
<dbReference type="PROSITE" id="PS50967">
    <property type="entry name" value="HRDC"/>
    <property type="match status" value="1"/>
</dbReference>
<proteinExistence type="predicted"/>
<dbReference type="Proteomes" id="UP001597546">
    <property type="component" value="Unassembled WGS sequence"/>
</dbReference>
<dbReference type="RefSeq" id="WP_379040351.1">
    <property type="nucleotide sequence ID" value="NZ_JBHSKW010000003.1"/>
</dbReference>
<sequence length="818" mass="92910">MLSKNPQLELASEFVQNTDRNIFLTGKAGTGKTTFLHQLKKTCPKRMVVVAPTGVAAINAGGSTIHSFFQLPFGPFVPGQSEKNNQNRKMNRDKINLIKSLDLLVIDEISMVRADTLDSIDEVLRRYRDRTKPFGGVQLLMIGDLHQLSPVVKDDEWALLKDFYSNIYFFNSNALKQTFPINIELKHIYRQSDDFFIGILNAVRENKIDAETLAKLNSRYIPNFNPHEDEGYITLSSHNYSANQINEVKLEKLKSKAYKFTADVNGDFPEFSYPNAFELTFKVGAQVMFVKNDVSREKLYFNGKIGTITKIKEETIFVKCPGDYQELVVNKTEWQNFKYELNTSTKEIEENIIGTFSQFPLKLAWAITIHKSQGLTFEKAIIDANAAFAHGQVYVALSRCKTFEGLVLHSPISFNSVKTDGTVANYTRNAEENAPDKNHLTQSKIVFQQNLLYDLFDFKTLKGALFLIKKHAEENHQTINDGFLDDINKIRELGDTKIYDVAEKFKRQIHAQLQNNVLPEENDDLQERIKKGCNYFSEQLETISQAYKELTFDADNKSVKKQIEEDLENLNKEIFIKQSALKLCSDGFKTLSYLKTKANAEIDFNNTKKAEANITPKQRVTVAPAGVKNGSLFQVIKKWRDELASDNGVPVYQILPQKVLTDLANKLPSNFEELESIKGIGKIKVKQYGNEILTMIADYCQSNDIKQAPLQSLLSADVSNKTDTKRVSLNLFKEGKTVAEIAIQRGFVASTIETHLTHYIESGEISIFDFMDKTKIDLITDYIAEHNPNAINQTKEALGNEISYGEIRAVMKHLQMQE</sequence>
<dbReference type="SUPFAM" id="SSF47819">
    <property type="entry name" value="HRDC-like"/>
    <property type="match status" value="1"/>
</dbReference>
<evidence type="ECO:0000313" key="2">
    <source>
        <dbReference type="EMBL" id="MFD2732706.1"/>
    </source>
</evidence>
<accession>A0ABW5TUD3</accession>
<dbReference type="Gene3D" id="2.30.30.940">
    <property type="match status" value="1"/>
</dbReference>